<dbReference type="Gene3D" id="2.10.110.10">
    <property type="entry name" value="Cysteine Rich Protein"/>
    <property type="match status" value="1"/>
</dbReference>
<keyword evidence="11" id="KW-1185">Reference proteome</keyword>
<keyword evidence="6" id="KW-0539">Nucleus</keyword>
<evidence type="ECO:0000313" key="10">
    <source>
        <dbReference type="EMBL" id="KAF7724281.1"/>
    </source>
</evidence>
<dbReference type="PROSITE" id="PS50023">
    <property type="entry name" value="LIM_DOMAIN_2"/>
    <property type="match status" value="1"/>
</dbReference>
<evidence type="ECO:0000313" key="11">
    <source>
        <dbReference type="Proteomes" id="UP000605846"/>
    </source>
</evidence>
<feature type="region of interest" description="Disordered" evidence="8">
    <location>
        <begin position="67"/>
        <end position="129"/>
    </location>
</feature>
<dbReference type="EMBL" id="JABAYA010000124">
    <property type="protein sequence ID" value="KAF7724281.1"/>
    <property type="molecule type" value="Genomic_DNA"/>
</dbReference>
<evidence type="ECO:0000256" key="1">
    <source>
        <dbReference type="ARBA" id="ARBA00004123"/>
    </source>
</evidence>
<sequence>MKRNVTSAWIPLCLPKEKERLAYCKVCYTRKWGPKGYGFAGGAAFLSTESKMPSEIVKQAIPDSVSSPTMPVIQPYSTPPIVPPKPTSASTISPSSSAQASPKLPPRPRAASLEQTSINTPPEDIDSPTMSSFWSKPATKPAYTKTQTSYVPRKLNFTVQNDTCTKCGKAVYAAELALGAGNKYHKLCLKCCQCGKLLSSTNMVDRDFDLYCRGCYAKSFGPKYVIPTLVIELLDEQWSRRPRPQQLSMFSEADIKAAKDALLSISRACALALQYQISEDDLADIRKHVTLWHLFLKKYLPISVFTINEHLLLHLMDAIAHLGPLRYCSTRPMERIIGMLKPRIRSRSRPQASAANALIYSSAAMYSIALTVEAEDREVTLKAFKKEDLSAYVHMNLAALVTDFWRREDEHLEELPSEIYVAQEAFVNGIRFFAKKAHSRNYSLVRLRLPVDQKARCGFRSQQDLQWKTFFGEVQFFFHHSTSSTRNILCYFKKNEGLCYESRAS</sequence>
<dbReference type="OrthoDB" id="8062037at2759"/>
<evidence type="ECO:0000256" key="6">
    <source>
        <dbReference type="ARBA" id="ARBA00023242"/>
    </source>
</evidence>
<name>A0A8H7ES31_9FUNG</name>
<evidence type="ECO:0000256" key="8">
    <source>
        <dbReference type="SAM" id="MobiDB-lite"/>
    </source>
</evidence>
<dbReference type="GO" id="GO:0005634">
    <property type="term" value="C:nucleus"/>
    <property type="evidence" value="ECO:0007669"/>
    <property type="project" value="UniProtKB-SubCell"/>
</dbReference>
<evidence type="ECO:0000256" key="3">
    <source>
        <dbReference type="ARBA" id="ARBA00022737"/>
    </source>
</evidence>
<dbReference type="SMART" id="SM00132">
    <property type="entry name" value="LIM"/>
    <property type="match status" value="1"/>
</dbReference>
<dbReference type="InterPro" id="IPR001781">
    <property type="entry name" value="Znf_LIM"/>
</dbReference>
<dbReference type="FunFam" id="2.10.110.10:FF:000001">
    <property type="entry name" value="Cysteine and glycine-rich protein 1"/>
    <property type="match status" value="1"/>
</dbReference>
<dbReference type="Pfam" id="PF13960">
    <property type="entry name" value="DUF4218"/>
    <property type="match status" value="1"/>
</dbReference>
<dbReference type="PANTHER" id="PTHR24215">
    <property type="entry name" value="RHO-GTPASE-ACTIVATING PROTEIN LRG1"/>
    <property type="match status" value="1"/>
</dbReference>
<keyword evidence="4 7" id="KW-0862">Zinc</keyword>
<evidence type="ECO:0000256" key="2">
    <source>
        <dbReference type="ARBA" id="ARBA00022723"/>
    </source>
</evidence>
<evidence type="ECO:0000256" key="4">
    <source>
        <dbReference type="ARBA" id="ARBA00022833"/>
    </source>
</evidence>
<dbReference type="Proteomes" id="UP000605846">
    <property type="component" value="Unassembled WGS sequence"/>
</dbReference>
<dbReference type="GO" id="GO:0005737">
    <property type="term" value="C:cytoplasm"/>
    <property type="evidence" value="ECO:0007669"/>
    <property type="project" value="TreeGrafter"/>
</dbReference>
<feature type="domain" description="LIM zinc-binding" evidence="9">
    <location>
        <begin position="162"/>
        <end position="222"/>
    </location>
</feature>
<evidence type="ECO:0000256" key="5">
    <source>
        <dbReference type="ARBA" id="ARBA00023038"/>
    </source>
</evidence>
<dbReference type="AlphaFoldDB" id="A0A8H7ES31"/>
<gene>
    <name evidence="10" type="primary">CSRP1</name>
    <name evidence="10" type="ORF">EC973_001182</name>
</gene>
<evidence type="ECO:0000256" key="7">
    <source>
        <dbReference type="PROSITE-ProRule" id="PRU00125"/>
    </source>
</evidence>
<keyword evidence="3" id="KW-0677">Repeat</keyword>
<comment type="caution">
    <text evidence="10">The sequence shown here is derived from an EMBL/GenBank/DDBJ whole genome shotgun (WGS) entry which is preliminary data.</text>
</comment>
<evidence type="ECO:0000259" key="9">
    <source>
        <dbReference type="PROSITE" id="PS50023"/>
    </source>
</evidence>
<dbReference type="Pfam" id="PF00412">
    <property type="entry name" value="LIM"/>
    <property type="match status" value="1"/>
</dbReference>
<feature type="compositionally biased region" description="Pro residues" evidence="8">
    <location>
        <begin position="77"/>
        <end position="86"/>
    </location>
</feature>
<accession>A0A8H7ES31</accession>
<protein>
    <submittedName>
        <fullName evidence="10">Cysteine and glycine-rich protein 1</fullName>
    </submittedName>
</protein>
<keyword evidence="2 7" id="KW-0479">Metal-binding</keyword>
<dbReference type="PANTHER" id="PTHR24215:SF35">
    <property type="entry name" value="MUSCLE LIM PROTEIN MLP84B"/>
    <property type="match status" value="1"/>
</dbReference>
<organism evidence="10 11">
    <name type="scientific">Apophysomyces ossiformis</name>
    <dbReference type="NCBI Taxonomy" id="679940"/>
    <lineage>
        <taxon>Eukaryota</taxon>
        <taxon>Fungi</taxon>
        <taxon>Fungi incertae sedis</taxon>
        <taxon>Mucoromycota</taxon>
        <taxon>Mucoromycotina</taxon>
        <taxon>Mucoromycetes</taxon>
        <taxon>Mucorales</taxon>
        <taxon>Mucorineae</taxon>
        <taxon>Mucoraceae</taxon>
        <taxon>Apophysomyces</taxon>
    </lineage>
</organism>
<feature type="compositionally biased region" description="Low complexity" evidence="8">
    <location>
        <begin position="87"/>
        <end position="102"/>
    </location>
</feature>
<keyword evidence="5 7" id="KW-0440">LIM domain</keyword>
<reference evidence="10" key="1">
    <citation type="submission" date="2020-01" db="EMBL/GenBank/DDBJ databases">
        <title>Genome Sequencing of Three Apophysomyces-Like Fungal Strains Confirms a Novel Fungal Genus in the Mucoromycota with divergent Burkholderia-like Endosymbiotic Bacteria.</title>
        <authorList>
            <person name="Stajich J.E."/>
            <person name="Macias A.M."/>
            <person name="Carter-House D."/>
            <person name="Lovett B."/>
            <person name="Kasson L.R."/>
            <person name="Berry K."/>
            <person name="Grigoriev I."/>
            <person name="Chang Y."/>
            <person name="Spatafora J."/>
            <person name="Kasson M.T."/>
        </authorList>
    </citation>
    <scope>NUCLEOTIDE SEQUENCE</scope>
    <source>
        <strain evidence="10">NRRL A-21654</strain>
    </source>
</reference>
<dbReference type="GO" id="GO:0046872">
    <property type="term" value="F:metal ion binding"/>
    <property type="evidence" value="ECO:0007669"/>
    <property type="project" value="UniProtKB-KW"/>
</dbReference>
<dbReference type="InterPro" id="IPR025452">
    <property type="entry name" value="DUF4218"/>
</dbReference>
<dbReference type="SUPFAM" id="SSF57716">
    <property type="entry name" value="Glucocorticoid receptor-like (DNA-binding domain)"/>
    <property type="match status" value="3"/>
</dbReference>
<proteinExistence type="predicted"/>
<comment type="subcellular location">
    <subcellularLocation>
        <location evidence="1">Nucleus</location>
    </subcellularLocation>
</comment>
<dbReference type="GO" id="GO:0030036">
    <property type="term" value="P:actin cytoskeleton organization"/>
    <property type="evidence" value="ECO:0007669"/>
    <property type="project" value="TreeGrafter"/>
</dbReference>
<dbReference type="PROSITE" id="PS00478">
    <property type="entry name" value="LIM_DOMAIN_1"/>
    <property type="match status" value="1"/>
</dbReference>